<dbReference type="OrthoDB" id="9833506at2759"/>
<keyword evidence="6 8" id="KW-0051">Antiviral defense</keyword>
<evidence type="ECO:0000256" key="8">
    <source>
        <dbReference type="RuleBase" id="RU000436"/>
    </source>
</evidence>
<dbReference type="GO" id="GO:0005126">
    <property type="term" value="F:cytokine receptor binding"/>
    <property type="evidence" value="ECO:0007669"/>
    <property type="project" value="InterPro"/>
</dbReference>
<comment type="subcellular location">
    <subcellularLocation>
        <location evidence="1">Secreted</location>
    </subcellularLocation>
</comment>
<keyword evidence="5 9" id="KW-0732">Signal</keyword>
<evidence type="ECO:0000256" key="3">
    <source>
        <dbReference type="ARBA" id="ARBA00022514"/>
    </source>
</evidence>
<dbReference type="Pfam" id="PF00143">
    <property type="entry name" value="Interferon"/>
    <property type="match status" value="1"/>
</dbReference>
<proteinExistence type="inferred from homology"/>
<feature type="signal peptide" evidence="9">
    <location>
        <begin position="1"/>
        <end position="21"/>
    </location>
</feature>
<feature type="chain" id="PRO_5030673138" evidence="9">
    <location>
        <begin position="22"/>
        <end position="189"/>
    </location>
</feature>
<dbReference type="EMBL" id="LR761089">
    <property type="protein sequence ID" value="CAB0000271.1"/>
    <property type="molecule type" value="Genomic_DNA"/>
</dbReference>
<evidence type="ECO:0000256" key="2">
    <source>
        <dbReference type="ARBA" id="ARBA00011033"/>
    </source>
</evidence>
<dbReference type="Gene3D" id="1.20.1250.10">
    <property type="match status" value="1"/>
</dbReference>
<evidence type="ECO:0000256" key="6">
    <source>
        <dbReference type="ARBA" id="ARBA00023118"/>
    </source>
</evidence>
<evidence type="ECO:0000256" key="7">
    <source>
        <dbReference type="ARBA" id="ARBA00023157"/>
    </source>
</evidence>
<keyword evidence="3 8" id="KW-0202">Cytokine</keyword>
<dbReference type="PANTHER" id="PTHR11691:SF60">
    <property type="entry name" value="INTERFERON ALPHA-5"/>
    <property type="match status" value="1"/>
</dbReference>
<dbReference type="GO" id="GO:0005125">
    <property type="term" value="F:cytokine activity"/>
    <property type="evidence" value="ECO:0007669"/>
    <property type="project" value="UniProtKB-KW"/>
</dbReference>
<sequence length="189" mass="21739">MASAFCLVLVLVVFNCMSVCALNCDLPQTHSQNNKETFKKLREMRKVMGFFCMQYIHDFGLPREELEGHQVQKAQTIAVLHEVTQGVFTLFCAPDSSATWNNTILDILCSRLHQQLSDLEACVKQEVEVKQTPTIQNPSVRAVNKYFRNIRLYLTEKEDSPCAWMTVTLEVSRAMSLSRFLQERLRSKD</sequence>
<dbReference type="FunFam" id="1.20.1250.10:FF:000001">
    <property type="entry name" value="Interferon alpha"/>
    <property type="match status" value="1"/>
</dbReference>
<organism evidence="10">
    <name type="scientific">Oryctolagus cuniculus</name>
    <name type="common">Rabbit</name>
    <dbReference type="NCBI Taxonomy" id="9986"/>
    <lineage>
        <taxon>Eukaryota</taxon>
        <taxon>Metazoa</taxon>
        <taxon>Chordata</taxon>
        <taxon>Craniata</taxon>
        <taxon>Vertebrata</taxon>
        <taxon>Euteleostomi</taxon>
        <taxon>Mammalia</taxon>
        <taxon>Eutheria</taxon>
        <taxon>Euarchontoglires</taxon>
        <taxon>Glires</taxon>
        <taxon>Lagomorpha</taxon>
        <taxon>Leporidae</taxon>
        <taxon>Oryctolagus</taxon>
    </lineage>
</organism>
<dbReference type="GeneID" id="100356678"/>
<dbReference type="SMART" id="SM00076">
    <property type="entry name" value="IFabd"/>
    <property type="match status" value="1"/>
</dbReference>
<keyword evidence="7" id="KW-1015">Disulfide bond</keyword>
<evidence type="ECO:0000256" key="5">
    <source>
        <dbReference type="ARBA" id="ARBA00022729"/>
    </source>
</evidence>
<evidence type="ECO:0000256" key="1">
    <source>
        <dbReference type="ARBA" id="ARBA00004613"/>
    </source>
</evidence>
<name>A0A7R8GUY5_RABIT</name>
<protein>
    <submittedName>
        <fullName evidence="10">Interferon 1AD6</fullName>
    </submittedName>
</protein>
<comment type="similarity">
    <text evidence="2 8">Belongs to the alpha/beta interferon family.</text>
</comment>
<dbReference type="SUPFAM" id="SSF47266">
    <property type="entry name" value="4-helical cytokines"/>
    <property type="match status" value="1"/>
</dbReference>
<dbReference type="AlphaFoldDB" id="A0A7R8GUY5"/>
<dbReference type="GO" id="GO:0005615">
    <property type="term" value="C:extracellular space"/>
    <property type="evidence" value="ECO:0007669"/>
    <property type="project" value="UniProtKB-KW"/>
</dbReference>
<reference evidence="10" key="1">
    <citation type="journal article" date="2020" name="Genomics">
        <title>Comparative genomic analysis of eutherian interferon genes.</title>
        <authorList>
            <person name="Premzl M."/>
        </authorList>
    </citation>
    <scope>NUCLEOTIDE SEQUENCE</scope>
</reference>
<gene>
    <name evidence="10" type="primary">IF1AD6</name>
</gene>
<evidence type="ECO:0000256" key="9">
    <source>
        <dbReference type="SAM" id="SignalP"/>
    </source>
</evidence>
<dbReference type="KEGG" id="ocu:100356678"/>
<dbReference type="InterPro" id="IPR000471">
    <property type="entry name" value="Interferon_alpha/beta/delta"/>
</dbReference>
<dbReference type="PANTHER" id="PTHR11691">
    <property type="entry name" value="TYPE I INTERFERON"/>
    <property type="match status" value="1"/>
</dbReference>
<dbReference type="PRINTS" id="PR00266">
    <property type="entry name" value="INTERFERONAB"/>
</dbReference>
<evidence type="ECO:0000256" key="4">
    <source>
        <dbReference type="ARBA" id="ARBA00022525"/>
    </source>
</evidence>
<dbReference type="InterPro" id="IPR009079">
    <property type="entry name" value="4_helix_cytokine-like_core"/>
</dbReference>
<accession>A0A7R8GUY5</accession>
<dbReference type="PROSITE" id="PS00252">
    <property type="entry name" value="INTERFERON_A_B_D"/>
    <property type="match status" value="1"/>
</dbReference>
<dbReference type="GO" id="GO:0051607">
    <property type="term" value="P:defense response to virus"/>
    <property type="evidence" value="ECO:0007669"/>
    <property type="project" value="UniProtKB-KW"/>
</dbReference>
<keyword evidence="4" id="KW-0964">Secreted</keyword>
<evidence type="ECO:0000313" key="10">
    <source>
        <dbReference type="EMBL" id="CAB0000271.1"/>
    </source>
</evidence>